<sequence length="163" mass="18578">MNELSALKVVIKCIEEQYPIDPLQKHIVQLEKSKADKKRAAEAAKPQSKRTHASGCIYVPRITSMPDKASPEHTVRGFLIRMTGSMSMLPIVIIRRSWALLHTLPTLHDFFNLLACDHQSASRWPTLLFLECCSFCSWIIDYQCCGGSVFCDPSFKWLFAKNF</sequence>
<evidence type="ECO:0000256" key="1">
    <source>
        <dbReference type="RuleBase" id="RU364012"/>
    </source>
</evidence>
<dbReference type="Proteomes" id="UP001055439">
    <property type="component" value="Chromosome 6"/>
</dbReference>
<dbReference type="EMBL" id="CP097508">
    <property type="protein sequence ID" value="URE12667.1"/>
    <property type="molecule type" value="Genomic_DNA"/>
</dbReference>
<name>A0A9E7KCD9_9LILI</name>
<dbReference type="InterPro" id="IPR012474">
    <property type="entry name" value="Frigida"/>
</dbReference>
<dbReference type="AlphaFoldDB" id="A0A9E7KCD9"/>
<keyword evidence="1" id="KW-0221">Differentiation</keyword>
<protein>
    <recommendedName>
        <fullName evidence="1">FRIGIDA-like protein</fullName>
    </recommendedName>
</protein>
<reference evidence="2" key="1">
    <citation type="submission" date="2022-05" db="EMBL/GenBank/DDBJ databases">
        <title>The Musa troglodytarum L. genome provides insights into the mechanism of non-climacteric behaviour and enrichment of carotenoids.</title>
        <authorList>
            <person name="Wang J."/>
        </authorList>
    </citation>
    <scope>NUCLEOTIDE SEQUENCE</scope>
    <source>
        <tissue evidence="2">Leaf</tissue>
    </source>
</reference>
<keyword evidence="3" id="KW-1185">Reference proteome</keyword>
<accession>A0A9E7KCD9</accession>
<dbReference type="Pfam" id="PF07899">
    <property type="entry name" value="Frigida"/>
    <property type="match status" value="1"/>
</dbReference>
<comment type="similarity">
    <text evidence="1">Belongs to the Frigida family.</text>
</comment>
<keyword evidence="1" id="KW-0287">Flowering</keyword>
<evidence type="ECO:0000313" key="2">
    <source>
        <dbReference type="EMBL" id="URE12667.1"/>
    </source>
</evidence>
<organism evidence="2 3">
    <name type="scientific">Musa troglodytarum</name>
    <name type="common">fe'i banana</name>
    <dbReference type="NCBI Taxonomy" id="320322"/>
    <lineage>
        <taxon>Eukaryota</taxon>
        <taxon>Viridiplantae</taxon>
        <taxon>Streptophyta</taxon>
        <taxon>Embryophyta</taxon>
        <taxon>Tracheophyta</taxon>
        <taxon>Spermatophyta</taxon>
        <taxon>Magnoliopsida</taxon>
        <taxon>Liliopsida</taxon>
        <taxon>Zingiberales</taxon>
        <taxon>Musaceae</taxon>
        <taxon>Musa</taxon>
    </lineage>
</organism>
<keyword evidence="1" id="KW-0217">Developmental protein</keyword>
<proteinExistence type="inferred from homology"/>
<dbReference type="GO" id="GO:0009908">
    <property type="term" value="P:flower development"/>
    <property type="evidence" value="ECO:0007669"/>
    <property type="project" value="UniProtKB-KW"/>
</dbReference>
<dbReference type="GO" id="GO:0030154">
    <property type="term" value="P:cell differentiation"/>
    <property type="evidence" value="ECO:0007669"/>
    <property type="project" value="UniProtKB-KW"/>
</dbReference>
<gene>
    <name evidence="2" type="ORF">MUK42_21633</name>
</gene>
<dbReference type="OrthoDB" id="10595205at2759"/>
<evidence type="ECO:0000313" key="3">
    <source>
        <dbReference type="Proteomes" id="UP001055439"/>
    </source>
</evidence>